<dbReference type="PANTHER" id="PTHR39555">
    <property type="entry name" value="FIMBRIAL ASSEMBLY PROTEIN PILO-LIKE PROTEIN-RELATED"/>
    <property type="match status" value="1"/>
</dbReference>
<dbReference type="GO" id="GO:0043683">
    <property type="term" value="P:type IV pilus assembly"/>
    <property type="evidence" value="ECO:0007669"/>
    <property type="project" value="InterPro"/>
</dbReference>
<keyword evidence="2" id="KW-1133">Transmembrane helix</keyword>
<dbReference type="Proteomes" id="UP000037660">
    <property type="component" value="Unassembled WGS sequence"/>
</dbReference>
<dbReference type="InterPro" id="IPR007445">
    <property type="entry name" value="PilO"/>
</dbReference>
<reference evidence="4" key="1">
    <citation type="submission" date="2015-07" db="EMBL/GenBank/DDBJ databases">
        <title>Discovery of a poly(ethylene terephthalate assimilation.</title>
        <authorList>
            <person name="Yoshida S."/>
            <person name="Hiraga K."/>
            <person name="Takehana T."/>
            <person name="Taniguchi I."/>
            <person name="Yamaji H."/>
            <person name="Maeda Y."/>
            <person name="Toyohara K."/>
            <person name="Miyamoto K."/>
            <person name="Kimura Y."/>
            <person name="Oda K."/>
        </authorList>
    </citation>
    <scope>NUCLEOTIDE SEQUENCE [LARGE SCALE GENOMIC DNA]</scope>
    <source>
        <strain evidence="4">NBRC 110686 / TISTR 2288 / 201-F6</strain>
    </source>
</reference>
<evidence type="ECO:0000313" key="4">
    <source>
        <dbReference type="Proteomes" id="UP000037660"/>
    </source>
</evidence>
<dbReference type="STRING" id="1547922.ISF6_0286"/>
<dbReference type="PIRSF" id="PIRSF016482">
    <property type="entry name" value="PilO"/>
    <property type="match status" value="1"/>
</dbReference>
<dbReference type="EMBL" id="BBYR01000011">
    <property type="protein sequence ID" value="GAP34803.1"/>
    <property type="molecule type" value="Genomic_DNA"/>
</dbReference>
<feature type="coiled-coil region" evidence="1">
    <location>
        <begin position="74"/>
        <end position="103"/>
    </location>
</feature>
<keyword evidence="1" id="KW-0175">Coiled coil</keyword>
<proteinExistence type="predicted"/>
<keyword evidence="4" id="KW-1185">Reference proteome</keyword>
<evidence type="ECO:0000256" key="2">
    <source>
        <dbReference type="SAM" id="Phobius"/>
    </source>
</evidence>
<comment type="caution">
    <text evidence="3">The sequence shown here is derived from an EMBL/GenBank/DDBJ whole genome shotgun (WGS) entry which is preliminary data.</text>
</comment>
<dbReference type="RefSeq" id="WP_231638010.1">
    <property type="nucleotide sequence ID" value="NZ_BBYR01000011.1"/>
</dbReference>
<name>A0A0K8NWQ3_PISS1</name>
<dbReference type="InterPro" id="IPR014717">
    <property type="entry name" value="Transl_elong_EF1B/ribsomal_bS6"/>
</dbReference>
<evidence type="ECO:0000313" key="3">
    <source>
        <dbReference type="EMBL" id="GAP34803.1"/>
    </source>
</evidence>
<dbReference type="Gene3D" id="3.30.70.60">
    <property type="match status" value="1"/>
</dbReference>
<sequence>MNIDLGAATAGIREQFRDLNPNDPGQWPLLPKLALWIVLAVLVVVAGWFLLLSSAQDELEGERNREPGLKSEYRAKLAQAVNLEELRRQKLEVEEYVNQLEKQLPGKAEMAALLSDINQAGLGRGLQFELWRPGQVVVRDYYAELPISIKVSGRYHDMGAFAADIANLSRIVTLHNMSITGSRADPNAPLSMEAVARTYRYLDQAEIEQVRAAQQQNKPGPK</sequence>
<keyword evidence="2" id="KW-0472">Membrane</keyword>
<keyword evidence="2" id="KW-0812">Transmembrane</keyword>
<dbReference type="GO" id="GO:0043107">
    <property type="term" value="P:type IV pilus-dependent motility"/>
    <property type="evidence" value="ECO:0007669"/>
    <property type="project" value="InterPro"/>
</dbReference>
<organism evidence="3 4">
    <name type="scientific">Piscinibacter sakaiensis</name>
    <name type="common">Ideonella sakaiensis</name>
    <dbReference type="NCBI Taxonomy" id="1547922"/>
    <lineage>
        <taxon>Bacteria</taxon>
        <taxon>Pseudomonadati</taxon>
        <taxon>Pseudomonadota</taxon>
        <taxon>Betaproteobacteria</taxon>
        <taxon>Burkholderiales</taxon>
        <taxon>Sphaerotilaceae</taxon>
        <taxon>Piscinibacter</taxon>
    </lineage>
</organism>
<accession>A0A0K8NWQ3</accession>
<dbReference type="Pfam" id="PF04350">
    <property type="entry name" value="PilO"/>
    <property type="match status" value="1"/>
</dbReference>
<dbReference type="PANTHER" id="PTHR39555:SF1">
    <property type="entry name" value="TYPE IV PILUS INNER MEMBRANE COMPONENT PILO"/>
    <property type="match status" value="1"/>
</dbReference>
<evidence type="ECO:0000256" key="1">
    <source>
        <dbReference type="SAM" id="Coils"/>
    </source>
</evidence>
<reference evidence="3 4" key="2">
    <citation type="journal article" date="2016" name="Science">
        <title>A bacterium that degrades and assimilates poly(ethylene terephthalate).</title>
        <authorList>
            <person name="Yoshida S."/>
            <person name="Hiraga K."/>
            <person name="Takehana T."/>
            <person name="Taniguchi I."/>
            <person name="Yamaji H."/>
            <person name="Maeda Y."/>
            <person name="Toyohara K."/>
            <person name="Miyamoto K."/>
            <person name="Kimura Y."/>
            <person name="Oda K."/>
        </authorList>
    </citation>
    <scope>NUCLEOTIDE SEQUENCE [LARGE SCALE GENOMIC DNA]</scope>
    <source>
        <strain evidence="4">NBRC 110686 / TISTR 2288 / 201-F6</strain>
    </source>
</reference>
<gene>
    <name evidence="3" type="ORF">ISF6_0286</name>
</gene>
<dbReference type="AlphaFoldDB" id="A0A0K8NWQ3"/>
<feature type="transmembrane region" description="Helical" evidence="2">
    <location>
        <begin position="33"/>
        <end position="55"/>
    </location>
</feature>
<protein>
    <submittedName>
        <fullName evidence="3">Type IV pilus biogenesis protein PilO</fullName>
    </submittedName>
</protein>